<dbReference type="GO" id="GO:0016829">
    <property type="term" value="F:lyase activity"/>
    <property type="evidence" value="ECO:0007669"/>
    <property type="project" value="UniProtKB-KW"/>
</dbReference>
<organism evidence="6 7">
    <name type="scientific">Spiroplasma kunkelii CR2-3x</name>
    <dbReference type="NCBI Taxonomy" id="273035"/>
    <lineage>
        <taxon>Bacteria</taxon>
        <taxon>Bacillati</taxon>
        <taxon>Mycoplasmatota</taxon>
        <taxon>Mollicutes</taxon>
        <taxon>Entomoplasmatales</taxon>
        <taxon>Spiroplasmataceae</taxon>
        <taxon>Spiroplasma</taxon>
    </lineage>
</organism>
<dbReference type="Proteomes" id="UP000062963">
    <property type="component" value="Chromosome"/>
</dbReference>
<comment type="subunit">
    <text evidence="3">Homotrimer.</text>
</comment>
<dbReference type="OrthoDB" id="389957at2"/>
<dbReference type="RefSeq" id="WP_053390942.1">
    <property type="nucleotide sequence ID" value="NZ_CP010899.1"/>
</dbReference>
<dbReference type="EMBL" id="CP010899">
    <property type="protein sequence ID" value="ALA97739.1"/>
    <property type="molecule type" value="Genomic_DNA"/>
</dbReference>
<dbReference type="Pfam" id="PF01081">
    <property type="entry name" value="Aldolase"/>
    <property type="match status" value="1"/>
</dbReference>
<proteinExistence type="inferred from homology"/>
<comment type="pathway">
    <text evidence="1">Carbohydrate acid metabolism.</text>
</comment>
<accession>A0A0K2JGN9</accession>
<evidence type="ECO:0000256" key="1">
    <source>
        <dbReference type="ARBA" id="ARBA00004761"/>
    </source>
</evidence>
<sequence length="203" mass="22710">MITLEKLLEYKTFYVIRNHNYVVAQQICEQLINLQVKCLELTFTIPNVAELISFVRNKYPTIGVGAGTVLTLEQAMQAATAGAQFLVGPVFNQAVSEYCHQNNLLYIPGAMTLQEVNNIVNAKWEIIKIFPATALKLNFIQTIKTFFPTKVYMASGGINLTNYEEAKNLGYDLIAIGAFITGDINSTGLDIKKFKKFETIINQ</sequence>
<dbReference type="KEGG" id="skn:SKUN_00849"/>
<dbReference type="PANTHER" id="PTHR30246:SF1">
    <property type="entry name" value="2-DEHYDRO-3-DEOXY-6-PHOSPHOGALACTONATE ALDOLASE-RELATED"/>
    <property type="match status" value="1"/>
</dbReference>
<evidence type="ECO:0000313" key="6">
    <source>
        <dbReference type="EMBL" id="ALA97739.1"/>
    </source>
</evidence>
<dbReference type="Gene3D" id="3.20.20.70">
    <property type="entry name" value="Aldolase class I"/>
    <property type="match status" value="1"/>
</dbReference>
<dbReference type="CDD" id="cd00452">
    <property type="entry name" value="KDPG_aldolase"/>
    <property type="match status" value="1"/>
</dbReference>
<evidence type="ECO:0000256" key="5">
    <source>
        <dbReference type="ARBA" id="ARBA00023277"/>
    </source>
</evidence>
<dbReference type="AlphaFoldDB" id="A0A0K2JGN9"/>
<dbReference type="InterPro" id="IPR013785">
    <property type="entry name" value="Aldolase_TIM"/>
</dbReference>
<dbReference type="PANTHER" id="PTHR30246">
    <property type="entry name" value="2-KETO-3-DEOXY-6-PHOSPHOGLUCONATE ALDOLASE"/>
    <property type="match status" value="1"/>
</dbReference>
<keyword evidence="5" id="KW-0119">Carbohydrate metabolism</keyword>
<dbReference type="PATRIC" id="fig|273035.7.peg.1033"/>
<evidence type="ECO:0000256" key="2">
    <source>
        <dbReference type="ARBA" id="ARBA00006906"/>
    </source>
</evidence>
<evidence type="ECO:0000313" key="7">
    <source>
        <dbReference type="Proteomes" id="UP000062963"/>
    </source>
</evidence>
<dbReference type="STRING" id="273035.SKUN_00849"/>
<dbReference type="SUPFAM" id="SSF51569">
    <property type="entry name" value="Aldolase"/>
    <property type="match status" value="1"/>
</dbReference>
<keyword evidence="7" id="KW-1185">Reference proteome</keyword>
<evidence type="ECO:0000256" key="4">
    <source>
        <dbReference type="ARBA" id="ARBA00023239"/>
    </source>
</evidence>
<dbReference type="InterPro" id="IPR000887">
    <property type="entry name" value="Aldlse_KDPG_KHG"/>
</dbReference>
<gene>
    <name evidence="6" type="primary">eda</name>
    <name evidence="6" type="ORF">SKUN_00849</name>
</gene>
<protein>
    <submittedName>
        <fullName evidence="6">2-dehydro-3-deoxyphosphogluconate aldolase/4-hydroxy-2-oxoglutarate aldolase</fullName>
    </submittedName>
</protein>
<comment type="similarity">
    <text evidence="2">Belongs to the KHG/KDPG aldolase family.</text>
</comment>
<name>A0A0K2JGN9_SPIKU</name>
<keyword evidence="4" id="KW-0456">Lyase</keyword>
<evidence type="ECO:0000256" key="3">
    <source>
        <dbReference type="ARBA" id="ARBA00011233"/>
    </source>
</evidence>
<reference evidence="6 7" key="1">
    <citation type="journal article" date="2015" name="Genome Announc.">
        <title>Complete Genome Sequence of Spiroplasma kunkelii Strain CR2-3x, Causal Agent of Corn Stunt Disease in Zea mays L.</title>
        <authorList>
            <person name="Davis R.E."/>
            <person name="Shao J."/>
            <person name="Dally E.L."/>
            <person name="Zhao Y."/>
            <person name="Gasparich G.E."/>
            <person name="Gaynor B.J."/>
            <person name="Athey J.C."/>
            <person name="Harrison N.A."/>
            <person name="Donofrio N."/>
        </authorList>
    </citation>
    <scope>NUCLEOTIDE SEQUENCE [LARGE SCALE GENOMIC DNA]</scope>
    <source>
        <strain evidence="6 7">CR2-3x</strain>
    </source>
</reference>